<dbReference type="InterPro" id="IPR011009">
    <property type="entry name" value="Kinase-like_dom_sf"/>
</dbReference>
<feature type="region of interest" description="Disordered" evidence="8">
    <location>
        <begin position="556"/>
        <end position="616"/>
    </location>
</feature>
<dbReference type="InterPro" id="IPR017441">
    <property type="entry name" value="Protein_kinase_ATP_BS"/>
</dbReference>
<proteinExistence type="inferred from homology"/>
<evidence type="ECO:0000256" key="8">
    <source>
        <dbReference type="SAM" id="MobiDB-lite"/>
    </source>
</evidence>
<evidence type="ECO:0000256" key="5">
    <source>
        <dbReference type="ARBA" id="ARBA00022840"/>
    </source>
</evidence>
<reference evidence="10" key="1">
    <citation type="submission" date="2023-10" db="EMBL/GenBank/DDBJ databases">
        <authorList>
            <person name="Chen Y."/>
            <person name="Shah S."/>
            <person name="Dougan E. K."/>
            <person name="Thang M."/>
            <person name="Chan C."/>
        </authorList>
    </citation>
    <scope>NUCLEOTIDE SEQUENCE [LARGE SCALE GENOMIC DNA]</scope>
</reference>
<dbReference type="PROSITE" id="PS00107">
    <property type="entry name" value="PROTEIN_KINASE_ATP"/>
    <property type="match status" value="1"/>
</dbReference>
<keyword evidence="2 7" id="KW-0808">Transferase</keyword>
<dbReference type="Pfam" id="PF00069">
    <property type="entry name" value="Pkinase"/>
    <property type="match status" value="1"/>
</dbReference>
<dbReference type="InterPro" id="IPR008271">
    <property type="entry name" value="Ser/Thr_kinase_AS"/>
</dbReference>
<feature type="region of interest" description="Disordered" evidence="8">
    <location>
        <begin position="465"/>
        <end position="485"/>
    </location>
</feature>
<dbReference type="EC" id="2.7.11.1" evidence="7"/>
<keyword evidence="4 7" id="KW-0418">Kinase</keyword>
<dbReference type="InterPro" id="IPR030616">
    <property type="entry name" value="Aur-like"/>
</dbReference>
<protein>
    <recommendedName>
        <fullName evidence="7">Aurora kinase</fullName>
        <ecNumber evidence="7">2.7.11.1</ecNumber>
    </recommendedName>
</protein>
<comment type="similarity">
    <text evidence="7">Belongs to the protein kinase superfamily. Ser/Thr protein kinase family. Aurora subfamily.</text>
</comment>
<dbReference type="CDD" id="cd14007">
    <property type="entry name" value="STKc_Aurora"/>
    <property type="match status" value="1"/>
</dbReference>
<evidence type="ECO:0000256" key="4">
    <source>
        <dbReference type="ARBA" id="ARBA00022777"/>
    </source>
</evidence>
<dbReference type="SMART" id="SM00220">
    <property type="entry name" value="S_TKc"/>
    <property type="match status" value="1"/>
</dbReference>
<dbReference type="EMBL" id="CAUYUJ010014235">
    <property type="protein sequence ID" value="CAK0838601.1"/>
    <property type="molecule type" value="Genomic_DNA"/>
</dbReference>
<keyword evidence="1 7" id="KW-0723">Serine/threonine-protein kinase</keyword>
<keyword evidence="3 6" id="KW-0547">Nucleotide-binding</keyword>
<feature type="region of interest" description="Disordered" evidence="8">
    <location>
        <begin position="1"/>
        <end position="51"/>
    </location>
</feature>
<dbReference type="InterPro" id="IPR000719">
    <property type="entry name" value="Prot_kinase_dom"/>
</dbReference>
<comment type="caution">
    <text evidence="10">The sequence shown here is derived from an EMBL/GenBank/DDBJ whole genome shotgun (WGS) entry which is preliminary data.</text>
</comment>
<dbReference type="SUPFAM" id="SSF56112">
    <property type="entry name" value="Protein kinase-like (PK-like)"/>
    <property type="match status" value="1"/>
</dbReference>
<dbReference type="Proteomes" id="UP001189429">
    <property type="component" value="Unassembled WGS sequence"/>
</dbReference>
<feature type="domain" description="Protein kinase" evidence="9">
    <location>
        <begin position="59"/>
        <end position="321"/>
    </location>
</feature>
<feature type="compositionally biased region" description="Pro residues" evidence="8">
    <location>
        <begin position="606"/>
        <end position="615"/>
    </location>
</feature>
<keyword evidence="5 6" id="KW-0067">ATP-binding</keyword>
<evidence type="ECO:0000313" key="11">
    <source>
        <dbReference type="Proteomes" id="UP001189429"/>
    </source>
</evidence>
<comment type="catalytic activity">
    <reaction evidence="7">
        <text>L-seryl-[protein] + ATP = O-phospho-L-seryl-[protein] + ADP + H(+)</text>
        <dbReference type="Rhea" id="RHEA:17989"/>
        <dbReference type="Rhea" id="RHEA-COMP:9863"/>
        <dbReference type="Rhea" id="RHEA-COMP:11604"/>
        <dbReference type="ChEBI" id="CHEBI:15378"/>
        <dbReference type="ChEBI" id="CHEBI:29999"/>
        <dbReference type="ChEBI" id="CHEBI:30616"/>
        <dbReference type="ChEBI" id="CHEBI:83421"/>
        <dbReference type="ChEBI" id="CHEBI:456216"/>
        <dbReference type="EC" id="2.7.11.1"/>
    </reaction>
</comment>
<evidence type="ECO:0000259" key="9">
    <source>
        <dbReference type="PROSITE" id="PS50011"/>
    </source>
</evidence>
<keyword evidence="11" id="KW-1185">Reference proteome</keyword>
<evidence type="ECO:0000256" key="6">
    <source>
        <dbReference type="PROSITE-ProRule" id="PRU10141"/>
    </source>
</evidence>
<name>A0ABN9T1G8_9DINO</name>
<feature type="compositionally biased region" description="Low complexity" evidence="8">
    <location>
        <begin position="1"/>
        <end position="15"/>
    </location>
</feature>
<accession>A0ABN9T1G8</accession>
<dbReference type="PROSITE" id="PS50011">
    <property type="entry name" value="PROTEIN_KINASE_DOM"/>
    <property type="match status" value="1"/>
</dbReference>
<feature type="binding site" evidence="6">
    <location>
        <position position="88"/>
    </location>
    <ligand>
        <name>ATP</name>
        <dbReference type="ChEBI" id="CHEBI:30616"/>
    </ligand>
</feature>
<feature type="region of interest" description="Disordered" evidence="8">
    <location>
        <begin position="702"/>
        <end position="786"/>
    </location>
</feature>
<sequence length="807" mass="85578">MLFAALEASSGAAAAMPPIRRSASAPGVPADQGGPPEPALLRRSSIPPQRGDLRLDDFEVVGKPLGCGSFGSVNKVVRKDTGEVFAMKVMSKSQILEFSLGENIEREISTQQKARHPNILRLHEYFEDQEGVHLLLEYAPHGSLLDLLKDRRKSAAASDNAQQGLPEVQSAGMFRDVAEALHFLHCNCVVHRDLKPENILICEGGVAKLADFGWCNQLAKGAGRSTFCGTWEYLSPEMIANEPYDFKVDVWAAGVLLFEMLVGRSPFAASNYVQALSKISKVAYEFPGHVSAPARDLVGRLLVKEPRRRLGLGKAVEHPWVREHTSLERAEPAQESVDQRSPQAAGDGPPEPCRGARERAPQAQGDVHAVLLRAVRARSRTLLESALQKALAAGLQAHELAEARRALEEVRRRSEARRRLMSATHRRSRAELRMALAEVEKLDPSEDCELVEHARAVLASLSDDVESDHATLDTAPPSTTSGHRSLEATVDVASPPMTSGHRSLEATLDIASPRSPEPTTPAAAAAAPDIQAIYEATARTIQAVYEARASRAAPAADALAGLPQPPPAEHPSGVTTAAGPCRDRQEALRPPSPLGSGSFLWDSPSSPAPARPPAPGVVQLASGGSCVSGASELSESTCSGTWSGSSCDSPARTLSLGLASPVGCGIRERLARRKRQLSLSGTADGACMDDALGRDGLSATCPPKLLPQLPEQHGARAEPPAGCPSRPPGAAGLPTEPIVAAPRAAGAATAEQRGGTTTTASEEPRAPSPPRATLATGGAELPRHREKDVDLEDLQVAIPCTLLERFI</sequence>
<organism evidence="10 11">
    <name type="scientific">Prorocentrum cordatum</name>
    <dbReference type="NCBI Taxonomy" id="2364126"/>
    <lineage>
        <taxon>Eukaryota</taxon>
        <taxon>Sar</taxon>
        <taxon>Alveolata</taxon>
        <taxon>Dinophyceae</taxon>
        <taxon>Prorocentrales</taxon>
        <taxon>Prorocentraceae</taxon>
        <taxon>Prorocentrum</taxon>
    </lineage>
</organism>
<gene>
    <name evidence="10" type="ORF">PCOR1329_LOCUS34517</name>
</gene>
<feature type="region of interest" description="Disordered" evidence="8">
    <location>
        <begin position="323"/>
        <end position="362"/>
    </location>
</feature>
<evidence type="ECO:0000256" key="2">
    <source>
        <dbReference type="ARBA" id="ARBA00022679"/>
    </source>
</evidence>
<dbReference type="Gene3D" id="1.10.510.10">
    <property type="entry name" value="Transferase(Phosphotransferase) domain 1"/>
    <property type="match status" value="1"/>
</dbReference>
<dbReference type="PROSITE" id="PS00108">
    <property type="entry name" value="PROTEIN_KINASE_ST"/>
    <property type="match status" value="1"/>
</dbReference>
<evidence type="ECO:0000256" key="7">
    <source>
        <dbReference type="RuleBase" id="RU367134"/>
    </source>
</evidence>
<dbReference type="PANTHER" id="PTHR24350">
    <property type="entry name" value="SERINE/THREONINE-PROTEIN KINASE IAL-RELATED"/>
    <property type="match status" value="1"/>
</dbReference>
<evidence type="ECO:0000313" key="10">
    <source>
        <dbReference type="EMBL" id="CAK0838601.1"/>
    </source>
</evidence>
<evidence type="ECO:0000256" key="3">
    <source>
        <dbReference type="ARBA" id="ARBA00022741"/>
    </source>
</evidence>
<feature type="compositionally biased region" description="Low complexity" evidence="8">
    <location>
        <begin position="740"/>
        <end position="760"/>
    </location>
</feature>
<comment type="catalytic activity">
    <reaction evidence="7">
        <text>L-threonyl-[protein] + ATP = O-phospho-L-threonyl-[protein] + ADP + H(+)</text>
        <dbReference type="Rhea" id="RHEA:46608"/>
        <dbReference type="Rhea" id="RHEA-COMP:11060"/>
        <dbReference type="Rhea" id="RHEA-COMP:11605"/>
        <dbReference type="ChEBI" id="CHEBI:15378"/>
        <dbReference type="ChEBI" id="CHEBI:30013"/>
        <dbReference type="ChEBI" id="CHEBI:30616"/>
        <dbReference type="ChEBI" id="CHEBI:61977"/>
        <dbReference type="ChEBI" id="CHEBI:456216"/>
        <dbReference type="EC" id="2.7.11.1"/>
    </reaction>
</comment>
<feature type="compositionally biased region" description="Basic and acidic residues" evidence="8">
    <location>
        <begin position="323"/>
        <end position="332"/>
    </location>
</feature>
<evidence type="ECO:0000256" key="1">
    <source>
        <dbReference type="ARBA" id="ARBA00022527"/>
    </source>
</evidence>